<dbReference type="OrthoDB" id="3558372at2759"/>
<dbReference type="KEGG" id="ssl:SS1G_00660"/>
<evidence type="ECO:0000256" key="1">
    <source>
        <dbReference type="SAM" id="MobiDB-lite"/>
    </source>
</evidence>
<dbReference type="EMBL" id="CP017816">
    <property type="protein sequence ID" value="APA07755.1"/>
    <property type="molecule type" value="Genomic_DNA"/>
</dbReference>
<dbReference type="Proteomes" id="UP000177798">
    <property type="component" value="Chromosome 3"/>
</dbReference>
<dbReference type="RefSeq" id="XP_001598571.1">
    <property type="nucleotide sequence ID" value="XM_001598521.1"/>
</dbReference>
<feature type="compositionally biased region" description="Polar residues" evidence="1">
    <location>
        <begin position="71"/>
        <end position="89"/>
    </location>
</feature>
<protein>
    <submittedName>
        <fullName evidence="2">Uncharacterized protein</fullName>
    </submittedName>
</protein>
<evidence type="ECO:0000313" key="3">
    <source>
        <dbReference type="Proteomes" id="UP000177798"/>
    </source>
</evidence>
<gene>
    <name evidence="2" type="ORF">sscle_03g025250</name>
</gene>
<feature type="region of interest" description="Disordered" evidence="1">
    <location>
        <begin position="296"/>
        <end position="320"/>
    </location>
</feature>
<feature type="region of interest" description="Disordered" evidence="1">
    <location>
        <begin position="440"/>
        <end position="491"/>
    </location>
</feature>
<dbReference type="VEuPathDB" id="FungiDB:sscle_03g025250"/>
<feature type="compositionally biased region" description="Pro residues" evidence="1">
    <location>
        <begin position="470"/>
        <end position="486"/>
    </location>
</feature>
<reference evidence="3" key="1">
    <citation type="journal article" date="2017" name="Genome Biol. Evol.">
        <title>The complete genome sequence of the phytopathogenic fungus Sclerotinia sclerotiorum reveals insights into the genome architecture of broad host range pathogens.</title>
        <authorList>
            <person name="Derbyshire M."/>
            <person name="Denton-Giles M."/>
            <person name="Hegedus D."/>
            <person name="Seifbarghy S."/>
            <person name="Rollins J."/>
            <person name="van Kan J."/>
            <person name="Seidl M.F."/>
            <person name="Faino L."/>
            <person name="Mbengue M."/>
            <person name="Navaud O."/>
            <person name="Raffaele S."/>
            <person name="Hammond-Kosack K."/>
            <person name="Heard S."/>
            <person name="Oliver R."/>
        </authorList>
    </citation>
    <scope>NUCLEOTIDE SEQUENCE [LARGE SCALE GENOMIC DNA]</scope>
    <source>
        <strain evidence="3">ATCC 18683 / 1980 / Ss-1</strain>
    </source>
</reference>
<organism evidence="2 3">
    <name type="scientific">Sclerotinia sclerotiorum (strain ATCC 18683 / 1980 / Ss-1)</name>
    <name type="common">White mold</name>
    <name type="synonym">Whetzelinia sclerotiorum</name>
    <dbReference type="NCBI Taxonomy" id="665079"/>
    <lineage>
        <taxon>Eukaryota</taxon>
        <taxon>Fungi</taxon>
        <taxon>Dikarya</taxon>
        <taxon>Ascomycota</taxon>
        <taxon>Pezizomycotina</taxon>
        <taxon>Leotiomycetes</taxon>
        <taxon>Helotiales</taxon>
        <taxon>Sclerotiniaceae</taxon>
        <taxon>Sclerotinia</taxon>
    </lineage>
</organism>
<sequence length="636" mass="70086">MTTYEAVPNTDGQILIPVGKKLAVAPQHKFPRTLPPPRRPPASGVPASKYRVQARPQSPPTHSPVRRSAIRSASQQEASRPQQSQASKNNLRKRLELRQAASSQWTAVNSSTGDAQATNSDPLNHRFKGSIPEPVITKDEIPIKTNDQVNADRMNLSYIMKNQLDVHTLRPIRGGKEKNVIDVIVSLESDEDNYEDEDKDEEMPLVHRNDVHTRYPSFPTHNRLNTQSYPNAKYLLNNPDITASLQESVLNSPMEFEDIERGRNLEFDESAGVAKIAPSRADCRLPHISTIGATHSQSHLNMKAPSPSTSPHINQSSTNTSKLNTLGHAAITTLACLKSTLDSDNLNSSTTYSSSLSPNKSWPSKENLQTSNLKRPSTFISTPIRKSNQLPESISRASLPSTGLEPATKRLRISSLLNPASSHVSPASATPQNQITNIIHTKTPIHRPNKLANDSGNDKLITPPSSSTYPSPPISPSYVLPQPPLSSTPSINPQSQFHLLFFNNEAYSPLPPASPLSLSLPRSSSAPLIPTSTSTSQSYSPSPPPPSPTHRHSTTHKNLTYRAWKLRPSSSHSTLTNPSPSHTPQYLILIRQDDHSKTPHTHNSNSSNTDTAENMGKWWTILNGREEMEEIRKIFE</sequence>
<proteinExistence type="predicted"/>
<feature type="region of interest" description="Disordered" evidence="1">
    <location>
        <begin position="513"/>
        <end position="555"/>
    </location>
</feature>
<feature type="compositionally biased region" description="Polar residues" evidence="1">
    <location>
        <begin position="100"/>
        <end position="122"/>
    </location>
</feature>
<feature type="region of interest" description="Disordered" evidence="1">
    <location>
        <begin position="27"/>
        <end position="130"/>
    </location>
</feature>
<feature type="compositionally biased region" description="Low complexity" evidence="1">
    <location>
        <begin position="347"/>
        <end position="365"/>
    </location>
</feature>
<evidence type="ECO:0000313" key="2">
    <source>
        <dbReference type="EMBL" id="APA07755.1"/>
    </source>
</evidence>
<feature type="region of interest" description="Disordered" evidence="1">
    <location>
        <begin position="347"/>
        <end position="406"/>
    </location>
</feature>
<accession>A0A1D9PYG3</accession>
<name>A0A1D9PYG3_SCLS1</name>
<feature type="compositionally biased region" description="Low complexity" evidence="1">
    <location>
        <begin position="515"/>
        <end position="540"/>
    </location>
</feature>
<dbReference type="AlphaFoldDB" id="A0A1D9PYG3"/>
<feature type="compositionally biased region" description="Polar residues" evidence="1">
    <location>
        <begin position="366"/>
        <end position="401"/>
    </location>
</feature>